<gene>
    <name evidence="11" type="ORF">NCTC13098_00265</name>
</gene>
<feature type="chain" id="PRO_5018330759" description="Glucanase" evidence="10">
    <location>
        <begin position="24"/>
        <end position="339"/>
    </location>
</feature>
<comment type="catalytic activity">
    <reaction evidence="1">
        <text>Endohydrolysis of (1-&gt;4)-beta-D-glucosidic linkages in cellulose, lichenin and cereal beta-D-glucans.</text>
        <dbReference type="EC" id="3.2.1.4"/>
    </reaction>
</comment>
<accession>A0A3P8IP61</accession>
<sequence>MSLRALVAVMVTTTMMVLPRAWADTAWESYKSRFMMADGRIVDTGNGNVSHTEGQGFAMLLAVAKNDRPAFDKLWQWTDKTLRNKDNGLFYWRYNPVAPDPIADKNDATDGDTLIAWALLRAQQQWGDKSYGSASDAITASLLKSTVITFAGYQVMLPGAKGFNRNDHVNLNPSYFIFPAWQAFAARTHLTAWRKLQSDGKALLGKMAWGKAQLPSDWVALRADGRMEPAKEWPPRMSYDAIRIPLYLYWADPQSALLTPWKSWFQSYPRLQTPAWVNVNTNDVAPWFMTGGLLAVRDLTTGEAQDDPQLSAQDDYYSASLKMLVWLAKNDRRQATTGG</sequence>
<name>A0A3P8IP61_RAOTE</name>
<keyword evidence="3 10" id="KW-0732">Signal</keyword>
<dbReference type="InterPro" id="IPR008928">
    <property type="entry name" value="6-hairpin_glycosidase_sf"/>
</dbReference>
<reference evidence="11 12" key="1">
    <citation type="submission" date="2018-12" db="EMBL/GenBank/DDBJ databases">
        <authorList>
            <consortium name="Pathogen Informatics"/>
        </authorList>
    </citation>
    <scope>NUCLEOTIDE SEQUENCE [LARGE SCALE GENOMIC DNA]</scope>
    <source>
        <strain evidence="11 12">NCTC13098</strain>
    </source>
</reference>
<evidence type="ECO:0000256" key="8">
    <source>
        <dbReference type="PROSITE-ProRule" id="PRU10058"/>
    </source>
</evidence>
<dbReference type="EC" id="3.2.1.-" evidence="9"/>
<dbReference type="SUPFAM" id="SSF48208">
    <property type="entry name" value="Six-hairpin glycosidases"/>
    <property type="match status" value="1"/>
</dbReference>
<keyword evidence="5" id="KW-0136">Cellulose degradation</keyword>
<evidence type="ECO:0000313" key="12">
    <source>
        <dbReference type="Proteomes" id="UP000274346"/>
    </source>
</evidence>
<keyword evidence="7 9" id="KW-0119">Carbohydrate metabolism</keyword>
<dbReference type="InterPro" id="IPR019834">
    <property type="entry name" value="Glyco_hydro_8_CS"/>
</dbReference>
<dbReference type="Proteomes" id="UP000274346">
    <property type="component" value="Chromosome"/>
</dbReference>
<dbReference type="GO" id="GO:0008810">
    <property type="term" value="F:cellulase activity"/>
    <property type="evidence" value="ECO:0007669"/>
    <property type="project" value="UniProtKB-EC"/>
</dbReference>
<dbReference type="AlphaFoldDB" id="A0A3P8IP61"/>
<dbReference type="GO" id="GO:0030245">
    <property type="term" value="P:cellulose catabolic process"/>
    <property type="evidence" value="ECO:0007669"/>
    <property type="project" value="UniProtKB-KW"/>
</dbReference>
<comment type="similarity">
    <text evidence="2 9">Belongs to the glycosyl hydrolase 8 (cellulase D) family.</text>
</comment>
<evidence type="ECO:0000256" key="9">
    <source>
        <dbReference type="RuleBase" id="RU361167"/>
    </source>
</evidence>
<dbReference type="PRINTS" id="PR00735">
    <property type="entry name" value="GLHYDRLASE8"/>
</dbReference>
<dbReference type="PROSITE" id="PS00812">
    <property type="entry name" value="GLYCOSYL_HYDROL_F8"/>
    <property type="match status" value="1"/>
</dbReference>
<feature type="active site" description="Nucleophile" evidence="8">
    <location>
        <position position="110"/>
    </location>
</feature>
<evidence type="ECO:0000256" key="3">
    <source>
        <dbReference type="ARBA" id="ARBA00022729"/>
    </source>
</evidence>
<evidence type="ECO:0000256" key="2">
    <source>
        <dbReference type="ARBA" id="ARBA00009209"/>
    </source>
</evidence>
<dbReference type="InterPro" id="IPR012341">
    <property type="entry name" value="6hp_glycosidase-like_sf"/>
</dbReference>
<keyword evidence="7 9" id="KW-0624">Polysaccharide degradation</keyword>
<feature type="signal peptide" evidence="10">
    <location>
        <begin position="1"/>
        <end position="23"/>
    </location>
</feature>
<evidence type="ECO:0000256" key="5">
    <source>
        <dbReference type="ARBA" id="ARBA00023001"/>
    </source>
</evidence>
<organism evidence="11 12">
    <name type="scientific">Raoultella terrigena</name>
    <name type="common">Klebsiella terrigena</name>
    <dbReference type="NCBI Taxonomy" id="577"/>
    <lineage>
        <taxon>Bacteria</taxon>
        <taxon>Pseudomonadati</taxon>
        <taxon>Pseudomonadota</taxon>
        <taxon>Gammaproteobacteria</taxon>
        <taxon>Enterobacterales</taxon>
        <taxon>Enterobacteriaceae</taxon>
        <taxon>Klebsiella/Raoultella group</taxon>
        <taxon>Raoultella</taxon>
    </lineage>
</organism>
<keyword evidence="6 9" id="KW-0326">Glycosidase</keyword>
<dbReference type="InterPro" id="IPR002037">
    <property type="entry name" value="Glyco_hydro_8"/>
</dbReference>
<dbReference type="EMBL" id="LR131271">
    <property type="protein sequence ID" value="VDR23989.1"/>
    <property type="molecule type" value="Genomic_DNA"/>
</dbReference>
<dbReference type="KEGG" id="rtg:NCTC13098_00265"/>
<protein>
    <recommendedName>
        <fullName evidence="9">Glucanase</fullName>
        <ecNumber evidence="9">3.2.1.-</ecNumber>
    </recommendedName>
</protein>
<evidence type="ECO:0000256" key="10">
    <source>
        <dbReference type="SAM" id="SignalP"/>
    </source>
</evidence>
<proteinExistence type="inferred from homology"/>
<evidence type="ECO:0000256" key="1">
    <source>
        <dbReference type="ARBA" id="ARBA00000966"/>
    </source>
</evidence>
<evidence type="ECO:0000256" key="6">
    <source>
        <dbReference type="ARBA" id="ARBA00023295"/>
    </source>
</evidence>
<evidence type="ECO:0000313" key="11">
    <source>
        <dbReference type="EMBL" id="VDR23989.1"/>
    </source>
</evidence>
<dbReference type="Pfam" id="PF01270">
    <property type="entry name" value="Glyco_hydro_8"/>
    <property type="match status" value="1"/>
</dbReference>
<dbReference type="Gene3D" id="1.50.10.10">
    <property type="match status" value="1"/>
</dbReference>
<evidence type="ECO:0000256" key="7">
    <source>
        <dbReference type="ARBA" id="ARBA00023326"/>
    </source>
</evidence>
<keyword evidence="4 9" id="KW-0378">Hydrolase</keyword>
<evidence type="ECO:0000256" key="4">
    <source>
        <dbReference type="ARBA" id="ARBA00022801"/>
    </source>
</evidence>